<feature type="non-terminal residue" evidence="3">
    <location>
        <position position="191"/>
    </location>
</feature>
<feature type="region of interest" description="Disordered" evidence="1">
    <location>
        <begin position="157"/>
        <end position="191"/>
    </location>
</feature>
<dbReference type="EMBL" id="BTSX01000004">
    <property type="protein sequence ID" value="GMS96194.1"/>
    <property type="molecule type" value="Genomic_DNA"/>
</dbReference>
<comment type="caution">
    <text evidence="3">The sequence shown here is derived from an EMBL/GenBank/DDBJ whole genome shotgun (WGS) entry which is preliminary data.</text>
</comment>
<feature type="compositionally biased region" description="Basic and acidic residues" evidence="1">
    <location>
        <begin position="157"/>
        <end position="174"/>
    </location>
</feature>
<protein>
    <submittedName>
        <fullName evidence="3">Uncharacterized protein</fullName>
    </submittedName>
</protein>
<evidence type="ECO:0000313" key="4">
    <source>
        <dbReference type="Proteomes" id="UP001432027"/>
    </source>
</evidence>
<evidence type="ECO:0000256" key="1">
    <source>
        <dbReference type="SAM" id="MobiDB-lite"/>
    </source>
</evidence>
<feature type="non-terminal residue" evidence="3">
    <location>
        <position position="1"/>
    </location>
</feature>
<keyword evidence="2" id="KW-0472">Membrane</keyword>
<feature type="transmembrane region" description="Helical" evidence="2">
    <location>
        <begin position="34"/>
        <end position="56"/>
    </location>
</feature>
<organism evidence="3 4">
    <name type="scientific">Pristionchus entomophagus</name>
    <dbReference type="NCBI Taxonomy" id="358040"/>
    <lineage>
        <taxon>Eukaryota</taxon>
        <taxon>Metazoa</taxon>
        <taxon>Ecdysozoa</taxon>
        <taxon>Nematoda</taxon>
        <taxon>Chromadorea</taxon>
        <taxon>Rhabditida</taxon>
        <taxon>Rhabditina</taxon>
        <taxon>Diplogasteromorpha</taxon>
        <taxon>Diplogasteroidea</taxon>
        <taxon>Neodiplogasteridae</taxon>
        <taxon>Pristionchus</taxon>
    </lineage>
</organism>
<dbReference type="Proteomes" id="UP001432027">
    <property type="component" value="Unassembled WGS sequence"/>
</dbReference>
<accession>A0AAV5TP89</accession>
<feature type="transmembrane region" description="Helical" evidence="2">
    <location>
        <begin position="89"/>
        <end position="117"/>
    </location>
</feature>
<reference evidence="3" key="1">
    <citation type="submission" date="2023-10" db="EMBL/GenBank/DDBJ databases">
        <title>Genome assembly of Pristionchus species.</title>
        <authorList>
            <person name="Yoshida K."/>
            <person name="Sommer R.J."/>
        </authorList>
    </citation>
    <scope>NUCLEOTIDE SEQUENCE</scope>
    <source>
        <strain evidence="3">RS0144</strain>
    </source>
</reference>
<proteinExistence type="predicted"/>
<sequence>KIVYALIGIAVIGHIVLIVTAIRKMQPGGLWIPMAVQVSITAISSVQLFVMVNMFAKTGEEDEFKGEMCNKQLDKDIGESAANDLQKHRILWCSIGSALCLLGFTLGVAGFITNFLLYFELSKEQKEEDDRQNQEIVERQRNRLTLLRNVIDLQARRAAEGEGDEGIKTAKDEVEQQAQNPDSNQPKSAEA</sequence>
<feature type="transmembrane region" description="Helical" evidence="2">
    <location>
        <begin position="6"/>
        <end position="22"/>
    </location>
</feature>
<name>A0AAV5TP89_9BILA</name>
<feature type="compositionally biased region" description="Polar residues" evidence="1">
    <location>
        <begin position="176"/>
        <end position="191"/>
    </location>
</feature>
<dbReference type="AlphaFoldDB" id="A0AAV5TP89"/>
<evidence type="ECO:0000313" key="3">
    <source>
        <dbReference type="EMBL" id="GMS96194.1"/>
    </source>
</evidence>
<evidence type="ECO:0000256" key="2">
    <source>
        <dbReference type="SAM" id="Phobius"/>
    </source>
</evidence>
<keyword evidence="2" id="KW-0812">Transmembrane</keyword>
<gene>
    <name evidence="3" type="ORF">PENTCL1PPCAC_18369</name>
</gene>
<keyword evidence="4" id="KW-1185">Reference proteome</keyword>
<keyword evidence="2" id="KW-1133">Transmembrane helix</keyword>